<evidence type="ECO:0000259" key="6">
    <source>
        <dbReference type="PROSITE" id="PS51186"/>
    </source>
</evidence>
<evidence type="ECO:0000256" key="1">
    <source>
        <dbReference type="ARBA" id="ARBA00005395"/>
    </source>
</evidence>
<dbReference type="EMBL" id="LRQI01000069">
    <property type="protein sequence ID" value="KXA37679.1"/>
    <property type="molecule type" value="Genomic_DNA"/>
</dbReference>
<reference evidence="8 12" key="3">
    <citation type="submission" date="2019-07" db="EMBL/GenBank/DDBJ databases">
        <title>Comparative genome analysis of staphylococcus lugdunensis shows clonal complex-dependent diversity of the putative virulence factor, ess/type vii locus.</title>
        <authorList>
            <person name="Lebeurre J."/>
            <person name="Dahyot S."/>
            <person name="Diene S."/>
            <person name="Paulay A."/>
            <person name="Aubourg M."/>
            <person name="Argemi X."/>
            <person name="Giard J.-C."/>
            <person name="Tournier I."/>
            <person name="Francois P."/>
            <person name="Pestel-Caron M."/>
        </authorList>
    </citation>
    <scope>NUCLEOTIDE SEQUENCE [LARGE SCALE GENOMIC DNA]</scope>
    <source>
        <strain evidence="8 12">SL13</strain>
    </source>
</reference>
<dbReference type="eggNOG" id="COG0456">
    <property type="taxonomic scope" value="Bacteria"/>
</dbReference>
<dbReference type="PANTHER" id="PTHR43420:SF44">
    <property type="entry name" value="ACETYLTRANSFERASE YPEA"/>
    <property type="match status" value="1"/>
</dbReference>
<evidence type="ECO:0000313" key="10">
    <source>
        <dbReference type="Proteomes" id="UP000070063"/>
    </source>
</evidence>
<dbReference type="GO" id="GO:0008999">
    <property type="term" value="F:protein-N-terminal-alanine acetyltransferase activity"/>
    <property type="evidence" value="ECO:0007669"/>
    <property type="project" value="UniProtKB-EC"/>
</dbReference>
<dbReference type="SUPFAM" id="SSF55729">
    <property type="entry name" value="Acyl-CoA N-acyltransferases (Nat)"/>
    <property type="match status" value="1"/>
</dbReference>
<reference evidence="9 11" key="2">
    <citation type="journal article" date="2019" name="Sci. Transl. Med.">
        <title>Quorum sensing between bacterial species on the skin protects against epidermal injury in atopic dermatitis.</title>
        <authorList>
            <person name="Williams M.R."/>
        </authorList>
    </citation>
    <scope>NUCLEOTIDE SEQUENCE [LARGE SCALE GENOMIC DNA]</scope>
    <source>
        <strain evidence="9 11">E7</strain>
    </source>
</reference>
<evidence type="ECO:0000256" key="3">
    <source>
        <dbReference type="ARBA" id="ARBA00022679"/>
    </source>
</evidence>
<dbReference type="Proteomes" id="UP000293637">
    <property type="component" value="Unassembled WGS sequence"/>
</dbReference>
<keyword evidence="3 9" id="KW-0808">Transferase</keyword>
<dbReference type="InterPro" id="IPR016181">
    <property type="entry name" value="Acyl_CoA_acyltransferase"/>
</dbReference>
<dbReference type="NCBIfam" id="TIGR01575">
    <property type="entry name" value="rimI"/>
    <property type="match status" value="1"/>
</dbReference>
<evidence type="ECO:0000256" key="4">
    <source>
        <dbReference type="ARBA" id="ARBA00023315"/>
    </source>
</evidence>
<dbReference type="PANTHER" id="PTHR43420">
    <property type="entry name" value="ACETYLTRANSFERASE"/>
    <property type="match status" value="1"/>
</dbReference>
<dbReference type="EMBL" id="CP041722">
    <property type="protein sequence ID" value="QEX39823.1"/>
    <property type="molecule type" value="Genomic_DNA"/>
</dbReference>
<feature type="domain" description="N-acetyltransferase" evidence="6">
    <location>
        <begin position="1"/>
        <end position="140"/>
    </location>
</feature>
<dbReference type="AlphaFoldDB" id="A0A133Q483"/>
<dbReference type="Proteomes" id="UP000325462">
    <property type="component" value="Chromosome"/>
</dbReference>
<dbReference type="STRING" id="28035.B6N84_04585"/>
<organism evidence="9 11">
    <name type="scientific">Staphylococcus lugdunensis</name>
    <dbReference type="NCBI Taxonomy" id="28035"/>
    <lineage>
        <taxon>Bacteria</taxon>
        <taxon>Bacillati</taxon>
        <taxon>Bacillota</taxon>
        <taxon>Bacilli</taxon>
        <taxon>Bacillales</taxon>
        <taxon>Staphylococcaceae</taxon>
        <taxon>Staphylococcus</taxon>
    </lineage>
</organism>
<comment type="function">
    <text evidence="5">Acetylates the N-terminal alanine of ribosomal protein bS18.</text>
</comment>
<sequence>MIVDDVPQVFDIERLSFKHSSWTIDAFYHEITQNQYAKYFVAERNGQIIGYLGLWTVLDQAQVTTVAVSEIYRNLGLGQLLLKYGMTYAAHTCDTMSLEVRVDNIIAQHVYEKLGFQYGGKRKNYYGDGEDALVMWVKLHE</sequence>
<reference evidence="7 10" key="1">
    <citation type="submission" date="2016-01" db="EMBL/GenBank/DDBJ databases">
        <authorList>
            <person name="Mitreva M."/>
            <person name="Pepin K.H."/>
            <person name="Mihindukulasuriya K.A."/>
            <person name="Fulton R."/>
            <person name="Fronick C."/>
            <person name="O'Laughlin M."/>
            <person name="Miner T."/>
            <person name="Herter B."/>
            <person name="Rosa B.A."/>
            <person name="Cordes M."/>
            <person name="Tomlinson C."/>
            <person name="Wollam A."/>
            <person name="Palsikar V.B."/>
            <person name="Mardis E.R."/>
            <person name="Wilson R.K."/>
        </authorList>
    </citation>
    <scope>NUCLEOTIDE SEQUENCE [LARGE SCALE GENOMIC DNA]</scope>
    <source>
        <strain evidence="7 10">MJR7738</strain>
    </source>
</reference>
<dbReference type="InterPro" id="IPR050680">
    <property type="entry name" value="YpeA/RimI_acetyltransf"/>
</dbReference>
<dbReference type="RefSeq" id="WP_002461431.1">
    <property type="nucleotide sequence ID" value="NZ_AP021848.1"/>
</dbReference>
<dbReference type="InterPro" id="IPR006464">
    <property type="entry name" value="AcTrfase_RimI/Ard1"/>
</dbReference>
<evidence type="ECO:0000313" key="8">
    <source>
        <dbReference type="EMBL" id="QEX39823.1"/>
    </source>
</evidence>
<dbReference type="CDD" id="cd04301">
    <property type="entry name" value="NAT_SF"/>
    <property type="match status" value="1"/>
</dbReference>
<gene>
    <name evidence="9" type="primary">rimI</name>
    <name evidence="9" type="ORF">EQ812_10515</name>
    <name evidence="8" type="ORF">FO454_05950</name>
    <name evidence="7" type="ORF">HMPREF3225_01578</name>
</gene>
<dbReference type="Gene3D" id="3.40.630.30">
    <property type="match status" value="1"/>
</dbReference>
<protein>
    <recommendedName>
        <fullName evidence="5">[Ribosomal protein bS18]-alanine N-acetyltransferase</fullName>
        <ecNumber evidence="5">2.3.1.266</ecNumber>
    </recommendedName>
</protein>
<dbReference type="GO" id="GO:0005737">
    <property type="term" value="C:cytoplasm"/>
    <property type="evidence" value="ECO:0007669"/>
    <property type="project" value="UniProtKB-SubCell"/>
</dbReference>
<dbReference type="Pfam" id="PF00583">
    <property type="entry name" value="Acetyltransf_1"/>
    <property type="match status" value="1"/>
</dbReference>
<evidence type="ECO:0000313" key="11">
    <source>
        <dbReference type="Proteomes" id="UP000293637"/>
    </source>
</evidence>
<keyword evidence="12" id="KW-1185">Reference proteome</keyword>
<dbReference type="InterPro" id="IPR000182">
    <property type="entry name" value="GNAT_dom"/>
</dbReference>
<dbReference type="GeneID" id="58091659"/>
<dbReference type="EC" id="2.3.1.266" evidence="5"/>
<accession>A0A133Q483</accession>
<evidence type="ECO:0000313" key="9">
    <source>
        <dbReference type="EMBL" id="TBW71648.1"/>
    </source>
</evidence>
<keyword evidence="4" id="KW-0012">Acyltransferase</keyword>
<evidence type="ECO:0000256" key="5">
    <source>
        <dbReference type="RuleBase" id="RU363094"/>
    </source>
</evidence>
<evidence type="ECO:0000313" key="12">
    <source>
        <dbReference type="Proteomes" id="UP000325462"/>
    </source>
</evidence>
<comment type="similarity">
    <text evidence="1 5">Belongs to the acetyltransferase family. RimI subfamily.</text>
</comment>
<evidence type="ECO:0000256" key="2">
    <source>
        <dbReference type="ARBA" id="ARBA00022490"/>
    </source>
</evidence>
<keyword evidence="2 5" id="KW-0963">Cytoplasm</keyword>
<proteinExistence type="inferred from homology"/>
<dbReference type="OMA" id="GERYLNY"/>
<dbReference type="PROSITE" id="PS51186">
    <property type="entry name" value="GNAT"/>
    <property type="match status" value="1"/>
</dbReference>
<comment type="catalytic activity">
    <reaction evidence="5">
        <text>N-terminal L-alanyl-[ribosomal protein bS18] + acetyl-CoA = N-terminal N(alpha)-acetyl-L-alanyl-[ribosomal protein bS18] + CoA + H(+)</text>
        <dbReference type="Rhea" id="RHEA:43756"/>
        <dbReference type="Rhea" id="RHEA-COMP:10676"/>
        <dbReference type="Rhea" id="RHEA-COMP:10677"/>
        <dbReference type="ChEBI" id="CHEBI:15378"/>
        <dbReference type="ChEBI" id="CHEBI:57287"/>
        <dbReference type="ChEBI" id="CHEBI:57288"/>
        <dbReference type="ChEBI" id="CHEBI:64718"/>
        <dbReference type="ChEBI" id="CHEBI:83683"/>
        <dbReference type="EC" id="2.3.1.266"/>
    </reaction>
</comment>
<evidence type="ECO:0000313" key="7">
    <source>
        <dbReference type="EMBL" id="KXA37679.1"/>
    </source>
</evidence>
<name>A0A133Q483_STALU</name>
<dbReference type="Proteomes" id="UP000070063">
    <property type="component" value="Unassembled WGS sequence"/>
</dbReference>
<comment type="subcellular location">
    <subcellularLocation>
        <location evidence="5">Cytoplasm</location>
    </subcellularLocation>
</comment>
<dbReference type="EMBL" id="SCHB01000007">
    <property type="protein sequence ID" value="TBW71648.1"/>
    <property type="molecule type" value="Genomic_DNA"/>
</dbReference>